<dbReference type="EMBL" id="DS999641">
    <property type="protein sequence ID" value="EFE71648.2"/>
    <property type="molecule type" value="Genomic_DNA"/>
</dbReference>
<evidence type="ECO:0000256" key="1">
    <source>
        <dbReference type="SAM" id="Phobius"/>
    </source>
</evidence>
<proteinExistence type="predicted"/>
<gene>
    <name evidence="2" type="ORF">SSFG_06884</name>
</gene>
<dbReference type="Proteomes" id="UP000003824">
    <property type="component" value="Unassembled WGS sequence"/>
</dbReference>
<organism evidence="2 3">
    <name type="scientific">Streptomyces viridosporus (strain ATCC 14672 / DSM 40746 / JCM 4963 / KCTC 9882 / NRRL B-12104 / FH 1290)</name>
    <name type="common">Streptomyces ghanaensis</name>
    <dbReference type="NCBI Taxonomy" id="566461"/>
    <lineage>
        <taxon>Bacteria</taxon>
        <taxon>Bacillati</taxon>
        <taxon>Actinomycetota</taxon>
        <taxon>Actinomycetes</taxon>
        <taxon>Kitasatosporales</taxon>
        <taxon>Streptomycetaceae</taxon>
        <taxon>Streptomyces</taxon>
    </lineage>
</organism>
<evidence type="ECO:0000313" key="2">
    <source>
        <dbReference type="EMBL" id="EFE71648.2"/>
    </source>
</evidence>
<protein>
    <submittedName>
        <fullName evidence="2">Predicted protein</fullName>
    </submittedName>
</protein>
<keyword evidence="1" id="KW-0472">Membrane</keyword>
<sequence length="88" mass="8924">MVRPASVVWLPVAAAVAIAVAVAVAVAVAAAVTAVVPVTMLRGVVAARRVVVAVPAIGRNQIAEDSHCVPPETCYAWGTSQGGTWMAF</sequence>
<name>D6A5D6_STRV1</name>
<keyword evidence="1" id="KW-0812">Transmembrane</keyword>
<reference evidence="3" key="1">
    <citation type="submission" date="2008-12" db="EMBL/GenBank/DDBJ databases">
        <title>Annotation of Streptomyces ghanaensis ATCC 14672.</title>
        <authorList>
            <consortium name="The Broad Institute Genome Sequencing Platform"/>
            <consortium name="Broad Institute Microbial Sequencing Center"/>
            <person name="Fischbach M."/>
            <person name="Ward D."/>
            <person name="Young S."/>
            <person name="Kodira C.D."/>
            <person name="Zeng Q."/>
            <person name="Koehrsen M."/>
            <person name="Godfrey P."/>
            <person name="Alvarado L."/>
            <person name="Berlin A.M."/>
            <person name="Borenstein D."/>
            <person name="Chen Z."/>
            <person name="Engels R."/>
            <person name="Freedman E."/>
            <person name="Gellesch M."/>
            <person name="Goldberg J."/>
            <person name="Griggs A."/>
            <person name="Gujja S."/>
            <person name="Heiman D.I."/>
            <person name="Hepburn T.A."/>
            <person name="Howarth C."/>
            <person name="Jen D."/>
            <person name="Larson L."/>
            <person name="Lewis B."/>
            <person name="Mehta T."/>
            <person name="Park D."/>
            <person name="Pearson M."/>
            <person name="Roberts A."/>
            <person name="Saif S."/>
            <person name="Shea T.D."/>
            <person name="Shenoy N."/>
            <person name="Sisk P."/>
            <person name="Stolte C."/>
            <person name="Sykes S.N."/>
            <person name="Walk T."/>
            <person name="White J."/>
            <person name="Yandava C."/>
            <person name="Straight P."/>
            <person name="Clardy J."/>
            <person name="Hung D."/>
            <person name="Kolter R."/>
            <person name="Mekalanos J."/>
            <person name="Walker S."/>
            <person name="Walsh C.T."/>
            <person name="Wieland B.L.C."/>
            <person name="Ilzarbe M."/>
            <person name="Galagan J."/>
            <person name="Nusbaum C."/>
            <person name="Birren B."/>
        </authorList>
    </citation>
    <scope>NUCLEOTIDE SEQUENCE [LARGE SCALE GENOMIC DNA]</scope>
    <source>
        <strain evidence="3">ATCC 14672 / DSM 40746 / JCM 4963 / KCTC 9882 / NRRL B-12104 / FH 1290</strain>
    </source>
</reference>
<feature type="transmembrane region" description="Helical" evidence="1">
    <location>
        <begin position="12"/>
        <end position="39"/>
    </location>
</feature>
<accession>D6A5D6</accession>
<evidence type="ECO:0000313" key="3">
    <source>
        <dbReference type="Proteomes" id="UP000003824"/>
    </source>
</evidence>
<dbReference type="AlphaFoldDB" id="D6A5D6"/>
<keyword evidence="1" id="KW-1133">Transmembrane helix</keyword>